<comment type="caution">
    <text evidence="1">The sequence shown here is derived from an EMBL/GenBank/DDBJ whole genome shotgun (WGS) entry which is preliminary data.</text>
</comment>
<keyword evidence="2" id="KW-1185">Reference proteome</keyword>
<reference evidence="1 2" key="1">
    <citation type="submission" date="2019-08" db="EMBL/GenBank/DDBJ databases">
        <title>Whole genome of Aphis craccivora.</title>
        <authorList>
            <person name="Voronova N.V."/>
            <person name="Shulinski R.S."/>
            <person name="Bandarenka Y.V."/>
            <person name="Zhorov D.G."/>
            <person name="Warner D."/>
        </authorList>
    </citation>
    <scope>NUCLEOTIDE SEQUENCE [LARGE SCALE GENOMIC DNA]</scope>
    <source>
        <strain evidence="1">180601</strain>
        <tissue evidence="1">Whole Body</tissue>
    </source>
</reference>
<name>A0A6G0Z1P3_APHCR</name>
<gene>
    <name evidence="1" type="ORF">FWK35_00036709</name>
</gene>
<accession>A0A6G0Z1P3</accession>
<sequence>MSVNYFTVYLIQFYHPHPKIFNFIKVLTDFQTDTYIKLSSVHIPNQMTSQTSERTNQI</sequence>
<proteinExistence type="predicted"/>
<dbReference type="EMBL" id="VUJU01001612">
    <property type="protein sequence ID" value="KAF0764526.1"/>
    <property type="molecule type" value="Genomic_DNA"/>
</dbReference>
<organism evidence="1 2">
    <name type="scientific">Aphis craccivora</name>
    <name type="common">Cowpea aphid</name>
    <dbReference type="NCBI Taxonomy" id="307492"/>
    <lineage>
        <taxon>Eukaryota</taxon>
        <taxon>Metazoa</taxon>
        <taxon>Ecdysozoa</taxon>
        <taxon>Arthropoda</taxon>
        <taxon>Hexapoda</taxon>
        <taxon>Insecta</taxon>
        <taxon>Pterygota</taxon>
        <taxon>Neoptera</taxon>
        <taxon>Paraneoptera</taxon>
        <taxon>Hemiptera</taxon>
        <taxon>Sternorrhyncha</taxon>
        <taxon>Aphidomorpha</taxon>
        <taxon>Aphidoidea</taxon>
        <taxon>Aphididae</taxon>
        <taxon>Aphidini</taxon>
        <taxon>Aphis</taxon>
        <taxon>Aphis</taxon>
    </lineage>
</organism>
<dbReference type="AlphaFoldDB" id="A0A6G0Z1P3"/>
<dbReference type="Proteomes" id="UP000478052">
    <property type="component" value="Unassembled WGS sequence"/>
</dbReference>
<evidence type="ECO:0000313" key="1">
    <source>
        <dbReference type="EMBL" id="KAF0764526.1"/>
    </source>
</evidence>
<evidence type="ECO:0000313" key="2">
    <source>
        <dbReference type="Proteomes" id="UP000478052"/>
    </source>
</evidence>
<protein>
    <submittedName>
        <fullName evidence="1">Uncharacterized protein</fullName>
    </submittedName>
</protein>